<dbReference type="GO" id="GO:0000981">
    <property type="term" value="F:DNA-binding transcription factor activity, RNA polymerase II-specific"/>
    <property type="evidence" value="ECO:0007669"/>
    <property type="project" value="TreeGrafter"/>
</dbReference>
<accession>A0AAV2IZS8</accession>
<dbReference type="SUPFAM" id="SSF54695">
    <property type="entry name" value="POZ domain"/>
    <property type="match status" value="1"/>
</dbReference>
<evidence type="ECO:0000313" key="3">
    <source>
        <dbReference type="EMBL" id="CAL1570153.1"/>
    </source>
</evidence>
<feature type="domain" description="BTB" evidence="2">
    <location>
        <begin position="87"/>
        <end position="141"/>
    </location>
</feature>
<proteinExistence type="predicted"/>
<dbReference type="InterPro" id="IPR000210">
    <property type="entry name" value="BTB/POZ_dom"/>
</dbReference>
<gene>
    <name evidence="3" type="ORF">KC01_LOCUS2488</name>
</gene>
<organism evidence="3 4">
    <name type="scientific">Knipowitschia caucasica</name>
    <name type="common">Caucasian dwarf goby</name>
    <name type="synonym">Pomatoschistus caucasicus</name>
    <dbReference type="NCBI Taxonomy" id="637954"/>
    <lineage>
        <taxon>Eukaryota</taxon>
        <taxon>Metazoa</taxon>
        <taxon>Chordata</taxon>
        <taxon>Craniata</taxon>
        <taxon>Vertebrata</taxon>
        <taxon>Euteleostomi</taxon>
        <taxon>Actinopterygii</taxon>
        <taxon>Neopterygii</taxon>
        <taxon>Teleostei</taxon>
        <taxon>Neoteleostei</taxon>
        <taxon>Acanthomorphata</taxon>
        <taxon>Gobiaria</taxon>
        <taxon>Gobiiformes</taxon>
        <taxon>Gobioidei</taxon>
        <taxon>Gobiidae</taxon>
        <taxon>Gobiinae</taxon>
        <taxon>Knipowitschia</taxon>
    </lineage>
</organism>
<keyword evidence="4" id="KW-1185">Reference proteome</keyword>
<dbReference type="Gene3D" id="3.30.710.10">
    <property type="entry name" value="Potassium Channel Kv1.1, Chain A"/>
    <property type="match status" value="1"/>
</dbReference>
<dbReference type="Proteomes" id="UP001497482">
    <property type="component" value="Chromosome 10"/>
</dbReference>
<dbReference type="Pfam" id="PF00651">
    <property type="entry name" value="BTB"/>
    <property type="match status" value="1"/>
</dbReference>
<evidence type="ECO:0000256" key="1">
    <source>
        <dbReference type="SAM" id="MobiDB-lite"/>
    </source>
</evidence>
<dbReference type="PANTHER" id="PTHR46105">
    <property type="entry name" value="AGAP004733-PA"/>
    <property type="match status" value="1"/>
</dbReference>
<dbReference type="InterPro" id="IPR050457">
    <property type="entry name" value="ZnFinger_BTB_dom_contain"/>
</dbReference>
<reference evidence="3 4" key="1">
    <citation type="submission" date="2024-04" db="EMBL/GenBank/DDBJ databases">
        <authorList>
            <person name="Waldvogel A.-M."/>
            <person name="Schoenle A."/>
        </authorList>
    </citation>
    <scope>NUCLEOTIDE SEQUENCE [LARGE SCALE GENOMIC DNA]</scope>
</reference>
<dbReference type="PROSITE" id="PS50097">
    <property type="entry name" value="BTB"/>
    <property type="match status" value="1"/>
</dbReference>
<dbReference type="AlphaFoldDB" id="A0AAV2IZS8"/>
<dbReference type="EMBL" id="OZ035832">
    <property type="protein sequence ID" value="CAL1570153.1"/>
    <property type="molecule type" value="Genomic_DNA"/>
</dbReference>
<dbReference type="InterPro" id="IPR011333">
    <property type="entry name" value="SKP1/BTB/POZ_sf"/>
</dbReference>
<feature type="region of interest" description="Disordered" evidence="1">
    <location>
        <begin position="1"/>
        <end position="28"/>
    </location>
</feature>
<sequence>MRSVCPGRHKTRGSFACGPTEPGHPRSRLPSSTYSWILLLLTPDRPPPPHTMSGLSARSSVFTFQSAVHSSWVLQSLNEQRLRDVLCDVTVLVQDHSFRAHASVLCACSHYFHSRLPGAGRQSPVITLPNEVRTRITIIWI</sequence>
<evidence type="ECO:0000259" key="2">
    <source>
        <dbReference type="PROSITE" id="PS50097"/>
    </source>
</evidence>
<protein>
    <recommendedName>
        <fullName evidence="2">BTB domain-containing protein</fullName>
    </recommendedName>
</protein>
<name>A0AAV2IZS8_KNICA</name>
<evidence type="ECO:0000313" key="4">
    <source>
        <dbReference type="Proteomes" id="UP001497482"/>
    </source>
</evidence>
<dbReference type="PANTHER" id="PTHR46105:SF23">
    <property type="entry name" value="TRANSCRIPTION REGULATOR PROTEIN BACH1"/>
    <property type="match status" value="1"/>
</dbReference>
<dbReference type="GO" id="GO:0000978">
    <property type="term" value="F:RNA polymerase II cis-regulatory region sequence-specific DNA binding"/>
    <property type="evidence" value="ECO:0007669"/>
    <property type="project" value="TreeGrafter"/>
</dbReference>